<dbReference type="RefSeq" id="WP_012163489.1">
    <property type="nucleotide sequence ID" value="NC_009925.1"/>
</dbReference>
<sequence length="1143" mass="129171">MRVKPNFWTGPNQICWLCVLMESFVGSESLEHAPAVMSGMHSILNASALIEARQAIFNMRQMSLAYVTQRSVNHAIAIYNNHHYLKGTQGSYQIDAQNLTFERTNPLEDSLITQAKEILRAPLSYQPNTTKVAEVRQAMSVALGTDSTSTRIPIPPIEAKIAQRHYHPLNRQLQDNIRIPLEDLKVLAVKMDDREANYPERRPGRWASRLERFMLTVPTADGLQPTDTLTLAGIKHLIGLPGSGKTTILILIAMWLAQENYKAMFVFPSIEVSRQYMDVLQFHAVKVGMLVGQSDETRRRHADNLAEAIAAAYPNRGFSHTLGVADIFSLNCVLPAFSNADTSMWGFGYAPCNAVLQSDSKGELKPCLCPLWTMCGRNKSVRELTTSNIWVGHIRSMDTPVSSHAVQVRIRYFELIARTFDVVVFDEADMVQSNLDAYGAATLSISGSEKSIHRTIQEQIHSRFAGKDNHRLADPDIATFSWHLSDFGNHNSALVTTVQNLNESYIGEKYENQLLTVLKIVSEIVNENGQNRLNPEEKKPPTDEGRRLKVNRSRALTDFWETAAYNAFYNRTSSNRDEWKNLSFNAATLRISETELEEKRDTLIQHFQRYLAEGLAQRRDEISQEISQFYLSICFPDHSSTGKESDAIKLLIVVTFVILGYQRIIPGTRALVAEGLIRDPIIQSTASRSLRRMIPSSLLGSLSGVKYTFSKAQTTRTNARNVEISYVAFVGAPRMLMYRFHQLLSPDNNHRGPATLLTSATSFLEASPAYNVNIKPDYLLKPLEPLYKTEPSRYEFKWQADKEWRSQPLRYSGAGESRERNLKKMIEELVKGGTRNEDARQSEIYKSINNFDVRGGQKRKAALIVNSYEQARMVKTFLNRYYPETGRRTKAVVRFLKEGEKSDDYVTTGQCESLGDDDSCDIIVFPMLAIGRGVNIVFTKGPRMLDAAIGSIYFLTRPHPTSDDMQLLYSLAGQATQDFDSRTFGEEDVDAIANSWQQARKDLWRTANQLLREPIMASRLSPELFKAFTANQMVAILQTIGRGMRNGCPVAVYFVDAAWAMNSALGKPDSGRDSMLVQMRSILEDCINHPDPTDRSIYQELYGAFLEPLREIAGVKYPKEPQHLSDETPETDDFDSYSHFYEQ</sequence>
<accession>B0CDI9</accession>
<dbReference type="AlphaFoldDB" id="B0CDI9"/>
<evidence type="ECO:0000259" key="2">
    <source>
        <dbReference type="Pfam" id="PF18155"/>
    </source>
</evidence>
<proteinExistence type="predicted"/>
<feature type="domain" description="pPIWI-RE three-gene island" evidence="2">
    <location>
        <begin position="4"/>
        <end position="169"/>
    </location>
</feature>
<dbReference type="Proteomes" id="UP000000268">
    <property type="component" value="Chromosome"/>
</dbReference>
<dbReference type="eggNOG" id="COG1199">
    <property type="taxonomic scope" value="Bacteria"/>
</dbReference>
<feature type="region of interest" description="Disordered" evidence="1">
    <location>
        <begin position="1118"/>
        <end position="1143"/>
    </location>
</feature>
<dbReference type="InterPro" id="IPR027417">
    <property type="entry name" value="P-loop_NTPase"/>
</dbReference>
<keyword evidence="4" id="KW-1185">Reference proteome</keyword>
<dbReference type="HOGENOM" id="CLU_010011_0_0_3"/>
<evidence type="ECO:0000313" key="3">
    <source>
        <dbReference type="EMBL" id="ABW28058.1"/>
    </source>
</evidence>
<reference evidence="3 4" key="1">
    <citation type="journal article" date="2008" name="Proc. Natl. Acad. Sci. U.S.A.">
        <title>Niche adaptation and genome expansion in the chlorophyll d-producing cyanobacterium Acaryochloris marina.</title>
        <authorList>
            <person name="Swingley W.D."/>
            <person name="Chen M."/>
            <person name="Cheung P.C."/>
            <person name="Conrad A.L."/>
            <person name="Dejesa L.C."/>
            <person name="Hao J."/>
            <person name="Honchak B.M."/>
            <person name="Karbach L.E."/>
            <person name="Kurdoglu A."/>
            <person name="Lahiri S."/>
            <person name="Mastrian S.D."/>
            <person name="Miyashita H."/>
            <person name="Page L."/>
            <person name="Ramakrishna P."/>
            <person name="Satoh S."/>
            <person name="Sattley W.M."/>
            <person name="Shimada Y."/>
            <person name="Taylor H.L."/>
            <person name="Tomo T."/>
            <person name="Tsuchiya T."/>
            <person name="Wang Z.T."/>
            <person name="Raymond J."/>
            <person name="Mimuro M."/>
            <person name="Blankenship R.E."/>
            <person name="Touchman J.W."/>
        </authorList>
    </citation>
    <scope>NUCLEOTIDE SEQUENCE [LARGE SCALE GENOMIC DNA]</scope>
    <source>
        <strain evidence="4">MBIC 11017</strain>
    </source>
</reference>
<dbReference type="EMBL" id="CP000828">
    <property type="protein sequence ID" value="ABW28058.1"/>
    <property type="molecule type" value="Genomic_DNA"/>
</dbReference>
<dbReference type="OrthoDB" id="973800at2"/>
<evidence type="ECO:0000256" key="1">
    <source>
        <dbReference type="SAM" id="MobiDB-lite"/>
    </source>
</evidence>
<organism evidence="3 4">
    <name type="scientific">Acaryochloris marina (strain MBIC 11017)</name>
    <dbReference type="NCBI Taxonomy" id="329726"/>
    <lineage>
        <taxon>Bacteria</taxon>
        <taxon>Bacillati</taxon>
        <taxon>Cyanobacteriota</taxon>
        <taxon>Cyanophyceae</taxon>
        <taxon>Acaryochloridales</taxon>
        <taxon>Acaryochloridaceae</taxon>
        <taxon>Acaryochloris</taxon>
    </lineage>
</organism>
<gene>
    <name evidence="3" type="ordered locus">AM1_3062</name>
</gene>
<dbReference type="STRING" id="329726.AM1_3062"/>
<name>B0CDI9_ACAM1</name>
<dbReference type="InterPro" id="IPR055254">
    <property type="entry name" value="pPIWI_RE_Z"/>
</dbReference>
<dbReference type="Pfam" id="PF18155">
    <property type="entry name" value="pPIWI_RE_Z"/>
    <property type="match status" value="1"/>
</dbReference>
<dbReference type="KEGG" id="amr:AM1_3062"/>
<dbReference type="SUPFAM" id="SSF52540">
    <property type="entry name" value="P-loop containing nucleoside triphosphate hydrolases"/>
    <property type="match status" value="1"/>
</dbReference>
<evidence type="ECO:0000313" key="4">
    <source>
        <dbReference type="Proteomes" id="UP000000268"/>
    </source>
</evidence>
<protein>
    <recommendedName>
        <fullName evidence="2">pPIWI-RE three-gene island domain-containing protein</fullName>
    </recommendedName>
</protein>